<dbReference type="PANTHER" id="PTHR22761">
    <property type="entry name" value="CHARGED MULTIVESICULAR BODY PROTEIN"/>
    <property type="match status" value="1"/>
</dbReference>
<sequence>MGGLFSRFKRNKVRNANQDPNDDNKIDQDKIDQVVLDLKVARDQLIIYQKQQEGHQEVELQRAKEFARKGQKERAKIVLRQKKAREYYINNAQKNIANIETLLNQVTSKQIEIEVFNAMKDTNEILKKMNSLMPIAEVERIMDENQEQQKRLDEINSLLAQDMSANQKMKQFVEVDLDRMYDELDIGEQEEQNNLSENSENVPAAPQAMAC</sequence>
<name>A0ABR2J1V7_9EUKA</name>
<feature type="compositionally biased region" description="Low complexity" evidence="7">
    <location>
        <begin position="192"/>
        <end position="201"/>
    </location>
</feature>
<evidence type="ECO:0000256" key="2">
    <source>
        <dbReference type="ARBA" id="ARBA00006190"/>
    </source>
</evidence>
<dbReference type="PANTHER" id="PTHR22761:SF5">
    <property type="entry name" value="CHARGED MULTIVESICULAR BODY PROTEIN 6"/>
    <property type="match status" value="1"/>
</dbReference>
<protein>
    <submittedName>
        <fullName evidence="8">Charged multivesicular body protein 6</fullName>
    </submittedName>
</protein>
<dbReference type="Proteomes" id="UP001470230">
    <property type="component" value="Unassembled WGS sequence"/>
</dbReference>
<dbReference type="Pfam" id="PF03357">
    <property type="entry name" value="Snf7"/>
    <property type="match status" value="1"/>
</dbReference>
<evidence type="ECO:0000256" key="5">
    <source>
        <dbReference type="ARBA" id="ARBA00022927"/>
    </source>
</evidence>
<evidence type="ECO:0000256" key="1">
    <source>
        <dbReference type="ARBA" id="ARBA00004608"/>
    </source>
</evidence>
<keyword evidence="3" id="KW-0813">Transport</keyword>
<evidence type="ECO:0000256" key="4">
    <source>
        <dbReference type="ARBA" id="ARBA00022753"/>
    </source>
</evidence>
<feature type="region of interest" description="Disordered" evidence="7">
    <location>
        <begin position="1"/>
        <end position="26"/>
    </location>
</feature>
<evidence type="ECO:0000256" key="6">
    <source>
        <dbReference type="ARBA" id="ARBA00023136"/>
    </source>
</evidence>
<reference evidence="8 9" key="1">
    <citation type="submission" date="2024-04" db="EMBL/GenBank/DDBJ databases">
        <title>Tritrichomonas musculus Genome.</title>
        <authorList>
            <person name="Alves-Ferreira E."/>
            <person name="Grigg M."/>
            <person name="Lorenzi H."/>
            <person name="Galac M."/>
        </authorList>
    </citation>
    <scope>NUCLEOTIDE SEQUENCE [LARGE SCALE GENOMIC DNA]</scope>
    <source>
        <strain evidence="8 9">EAF2021</strain>
    </source>
</reference>
<accession>A0ABR2J1V7</accession>
<dbReference type="InterPro" id="IPR005024">
    <property type="entry name" value="Snf7_fam"/>
</dbReference>
<proteinExistence type="inferred from homology"/>
<evidence type="ECO:0000313" key="9">
    <source>
        <dbReference type="Proteomes" id="UP001470230"/>
    </source>
</evidence>
<feature type="region of interest" description="Disordered" evidence="7">
    <location>
        <begin position="189"/>
        <end position="211"/>
    </location>
</feature>
<gene>
    <name evidence="8" type="ORF">M9Y10_007326</name>
</gene>
<dbReference type="Gene3D" id="6.10.140.1230">
    <property type="match status" value="1"/>
</dbReference>
<keyword evidence="5" id="KW-0653">Protein transport</keyword>
<comment type="caution">
    <text evidence="8">The sequence shown here is derived from an EMBL/GenBank/DDBJ whole genome shotgun (WGS) entry which is preliminary data.</text>
</comment>
<evidence type="ECO:0000256" key="3">
    <source>
        <dbReference type="ARBA" id="ARBA00022448"/>
    </source>
</evidence>
<keyword evidence="6" id="KW-0472">Membrane</keyword>
<keyword evidence="4" id="KW-0967">Endosome</keyword>
<evidence type="ECO:0000313" key="8">
    <source>
        <dbReference type="EMBL" id="KAK8871592.1"/>
    </source>
</evidence>
<keyword evidence="9" id="KW-1185">Reference proteome</keyword>
<dbReference type="EMBL" id="JAPFFF010000013">
    <property type="protein sequence ID" value="KAK8871592.1"/>
    <property type="molecule type" value="Genomic_DNA"/>
</dbReference>
<evidence type="ECO:0000256" key="7">
    <source>
        <dbReference type="SAM" id="MobiDB-lite"/>
    </source>
</evidence>
<organism evidence="8 9">
    <name type="scientific">Tritrichomonas musculus</name>
    <dbReference type="NCBI Taxonomy" id="1915356"/>
    <lineage>
        <taxon>Eukaryota</taxon>
        <taxon>Metamonada</taxon>
        <taxon>Parabasalia</taxon>
        <taxon>Tritrichomonadida</taxon>
        <taxon>Tritrichomonadidae</taxon>
        <taxon>Tritrichomonas</taxon>
    </lineage>
</organism>
<comment type="similarity">
    <text evidence="2">Belongs to the SNF7 family.</text>
</comment>
<comment type="subcellular location">
    <subcellularLocation>
        <location evidence="1">Endosome membrane</location>
    </subcellularLocation>
</comment>